<dbReference type="OrthoDB" id="1867783at2759"/>
<feature type="region of interest" description="Disordered" evidence="3">
    <location>
        <begin position="40"/>
        <end position="108"/>
    </location>
</feature>
<dbReference type="GO" id="GO:0005634">
    <property type="term" value="C:nucleus"/>
    <property type="evidence" value="ECO:0007669"/>
    <property type="project" value="UniProtKB-SubCell"/>
</dbReference>
<comment type="subcellular location">
    <subcellularLocation>
        <location evidence="1 2">Nucleus</location>
    </subcellularLocation>
</comment>
<protein>
    <submittedName>
        <fullName evidence="5">Homeobox domain</fullName>
    </submittedName>
</protein>
<dbReference type="EMBL" id="JAHDYR010000003">
    <property type="protein sequence ID" value="KAG9397092.1"/>
    <property type="molecule type" value="Genomic_DNA"/>
</dbReference>
<gene>
    <name evidence="5" type="ORF">J8273_1000</name>
</gene>
<keyword evidence="1 2" id="KW-0371">Homeobox</keyword>
<name>A0A8J6BGM4_9EUKA</name>
<dbReference type="Gene3D" id="1.10.10.60">
    <property type="entry name" value="Homeodomain-like"/>
    <property type="match status" value="1"/>
</dbReference>
<proteinExistence type="predicted"/>
<feature type="domain" description="Homeobox" evidence="4">
    <location>
        <begin position="102"/>
        <end position="162"/>
    </location>
</feature>
<dbReference type="Proteomes" id="UP000717585">
    <property type="component" value="Unassembled WGS sequence"/>
</dbReference>
<keyword evidence="6" id="KW-1185">Reference proteome</keyword>
<evidence type="ECO:0000256" key="3">
    <source>
        <dbReference type="SAM" id="MobiDB-lite"/>
    </source>
</evidence>
<evidence type="ECO:0000313" key="6">
    <source>
        <dbReference type="Proteomes" id="UP000717585"/>
    </source>
</evidence>
<evidence type="ECO:0000259" key="4">
    <source>
        <dbReference type="PROSITE" id="PS50071"/>
    </source>
</evidence>
<dbReference type="InterPro" id="IPR001356">
    <property type="entry name" value="HD"/>
</dbReference>
<comment type="caution">
    <text evidence="5">The sequence shown here is derived from an EMBL/GenBank/DDBJ whole genome shotgun (WGS) entry which is preliminary data.</text>
</comment>
<dbReference type="PROSITE" id="PS50071">
    <property type="entry name" value="HOMEOBOX_2"/>
    <property type="match status" value="1"/>
</dbReference>
<dbReference type="Pfam" id="PF00046">
    <property type="entry name" value="Homeodomain"/>
    <property type="match status" value="1"/>
</dbReference>
<dbReference type="SMART" id="SM00389">
    <property type="entry name" value="HOX"/>
    <property type="match status" value="1"/>
</dbReference>
<dbReference type="GO" id="GO:0003677">
    <property type="term" value="F:DNA binding"/>
    <property type="evidence" value="ECO:0007669"/>
    <property type="project" value="UniProtKB-UniRule"/>
</dbReference>
<evidence type="ECO:0000256" key="1">
    <source>
        <dbReference type="PROSITE-ProRule" id="PRU00108"/>
    </source>
</evidence>
<keyword evidence="1 2" id="KW-0539">Nucleus</keyword>
<evidence type="ECO:0000313" key="5">
    <source>
        <dbReference type="EMBL" id="KAG9397092.1"/>
    </source>
</evidence>
<reference evidence="5" key="1">
    <citation type="submission" date="2021-05" db="EMBL/GenBank/DDBJ databases">
        <title>A free-living protist that lacks canonical eukaryotic 1 DNA replication and segregation systems.</title>
        <authorList>
            <person name="Salas-Leiva D.E."/>
            <person name="Tromer E.C."/>
            <person name="Curtis B.A."/>
            <person name="Jerlstrom-Hultqvist J."/>
            <person name="Kolisko M."/>
            <person name="Yi Z."/>
            <person name="Salas-Leiva J.S."/>
            <person name="Gallot-Lavallee L."/>
            <person name="Kops G.J.P.L."/>
            <person name="Archibald J.M."/>
            <person name="Simpson A.G.B."/>
            <person name="Roger A.J."/>
        </authorList>
    </citation>
    <scope>NUCLEOTIDE SEQUENCE</scope>
    <source>
        <strain evidence="5">BICM</strain>
    </source>
</reference>
<dbReference type="CDD" id="cd00086">
    <property type="entry name" value="homeodomain"/>
    <property type="match status" value="1"/>
</dbReference>
<organism evidence="5 6">
    <name type="scientific">Carpediemonas membranifera</name>
    <dbReference type="NCBI Taxonomy" id="201153"/>
    <lineage>
        <taxon>Eukaryota</taxon>
        <taxon>Metamonada</taxon>
        <taxon>Carpediemonas-like organisms</taxon>
        <taxon>Carpediemonas</taxon>
    </lineage>
</organism>
<feature type="compositionally biased region" description="Acidic residues" evidence="3">
    <location>
        <begin position="64"/>
        <end position="78"/>
    </location>
</feature>
<dbReference type="SUPFAM" id="SSF46689">
    <property type="entry name" value="Homeodomain-like"/>
    <property type="match status" value="1"/>
</dbReference>
<dbReference type="AlphaFoldDB" id="A0A8J6BGM4"/>
<accession>A0A8J6BGM4</accession>
<feature type="DNA-binding region" description="Homeobox" evidence="1">
    <location>
        <begin position="104"/>
        <end position="163"/>
    </location>
</feature>
<feature type="region of interest" description="Disordered" evidence="3">
    <location>
        <begin position="1"/>
        <end position="20"/>
    </location>
</feature>
<evidence type="ECO:0000256" key="2">
    <source>
        <dbReference type="RuleBase" id="RU000682"/>
    </source>
</evidence>
<sequence>MDTDEVLSSRQDEPHDHISLLPKISVDDTGHNIQPSIHHIQTKQDIQPGMPDIEGMLGMQKEEREEEPIEDEKDDDNWTEYAEPSRKSRRGRKSDFKPSAGVKKRSRGKAFSPIQYSILIRCQKLQQYPSREQIAAVANFARLEPARVKVWFQNARQRGVNLDADLMELPVDPADILGGVVSAMPEKPEPIAFAPHPFSHKDELPPPLIAQKREVAVQCDLIPERLLGMLARGELDYLLEEGERG</sequence>
<keyword evidence="1 2" id="KW-0238">DNA-binding</keyword>
<dbReference type="InterPro" id="IPR009057">
    <property type="entry name" value="Homeodomain-like_sf"/>
</dbReference>